<accession>A0A194UZK1</accession>
<proteinExistence type="predicted"/>
<feature type="compositionally biased region" description="Low complexity" evidence="1">
    <location>
        <begin position="195"/>
        <end position="209"/>
    </location>
</feature>
<dbReference type="EMBL" id="KN714696">
    <property type="protein sequence ID" value="KUI57112.1"/>
    <property type="molecule type" value="Genomic_DNA"/>
</dbReference>
<reference evidence="3" key="1">
    <citation type="submission" date="2014-12" db="EMBL/GenBank/DDBJ databases">
        <title>Genome Sequence of Valsa Canker Pathogens Uncovers a Specific Adaption of Colonization on Woody Bark.</title>
        <authorList>
            <person name="Yin Z."/>
            <person name="Liu H."/>
            <person name="Gao X."/>
            <person name="Li Z."/>
            <person name="Song N."/>
            <person name="Ke X."/>
            <person name="Dai Q."/>
            <person name="Wu Y."/>
            <person name="Sun Y."/>
            <person name="Xu J.-R."/>
            <person name="Kang Z.K."/>
            <person name="Wang L."/>
            <person name="Huang L."/>
        </authorList>
    </citation>
    <scope>NUCLEOTIDE SEQUENCE [LARGE SCALE GENOMIC DNA]</scope>
    <source>
        <strain evidence="3">SXYL134</strain>
    </source>
</reference>
<feature type="compositionally biased region" description="Polar residues" evidence="1">
    <location>
        <begin position="135"/>
        <end position="148"/>
    </location>
</feature>
<keyword evidence="3" id="KW-1185">Reference proteome</keyword>
<sequence length="1216" mass="140458">MANNQDLRPLDDEFAYNLINRVIVREDLITEASQTHWREVINRIGRSSDTFPQYVARRFSTGQWRGDEEWFVDPGIQEIFQGYDRMDYARQNRPAGRRTVQNNPRQERTQNSFGGLTPVSDFGDDHEPVEVGDASNMQDETTEQQVQQAEYDARNLIEFAQRLRLPASHQRPRPVRTRLPSPPYDERVDLDNEPEQSQPHPQPAAPANNGSIPPPMQPSQQDMERSHTWKGQRLPALGVRLNHLLNFLCDEDVDRDISWKEHLAEAEEYLHYIKTNASHLDIGPETRDMIDRLLDMITAHKIFEKYHYDTFPSTKVITPDQVGKPAPRLKYDGDQPIVLRGKGRPGACKWDEIMPGDFPDQPRRQGLVNNMWLTAKEAKAGLTDELRAQHQMALAQAEDAWWQLEPDEDPPEDNIAVIENRMYEDIVAADRGRSLSGWVNTQPAPDGGDGLTRWITSYTALGDCAASFARERGARRAGLQGALRQFRNMENQLACTPWRRLVLPPTAEELRLARRDAGAGLGRKWPLKALEPDKLRKTDGKDDPQGFTVAMEQFWRDQRNNLRQARESLIGQFGARGSDAPLGAVPEPGFVTPPKSIWGPYVWRAIDSDTENHQDMLKQMRAVKKLFDRELRIAPRQLLTYMEELYKKGYANQGLTQRSVVFQDPQTGDNVVVDLHPRRDFTGTNGELTDLDKMEVYWLRFILNNSITTQMTQELKPRTSMYMLFAERLRRIFNDISDPLFGSNGAKVSVEDLLEYMHKKADGPVKTVKFYAHDAQRWLERLAAQGRCRYKEDWRCYGWVQRPVLDCHTEHLINWQVTDEDHDVIPSVQCEDMVFAPRLRDLQSWANVITDGKPPRALSGNVTNYFQCIAYRWGRYMHKLENPENGLEKEWKTKAAIPIINMQRVIDATEEEYQYLADWNQRDNSWDHNPLVSLVKRTLPEKQRDASVSPGASIQIIRDHIINEAMRNDSMLWPARNARSCTDIYDEKVRPPLWDWAKVEVRGPVKKFFDMNRWPLQLQTEETQRRIKNDNDLSAQQLWNPVTEDPTPWTYYRPKARPYVEEKVKYRAGHRIYPIGDTPHQKKVIENQMYARLGRAMGLPDTDQRRPGLIDRLSGLFRRGGRDDDDEDDDDQPGSRLPRVNPKDIPRSYDPRAESTRKRKAGDDDRNEATKAVRLTRADLPDDAQEIPDVDAVFDIDREPQHRGLAIGGNFPLGSR</sequence>
<evidence type="ECO:0000313" key="2">
    <source>
        <dbReference type="EMBL" id="KUI57112.1"/>
    </source>
</evidence>
<organism evidence="2 3">
    <name type="scientific">Cytospora mali</name>
    <name type="common">Apple Valsa canker fungus</name>
    <name type="synonym">Valsa mali</name>
    <dbReference type="NCBI Taxonomy" id="578113"/>
    <lineage>
        <taxon>Eukaryota</taxon>
        <taxon>Fungi</taxon>
        <taxon>Dikarya</taxon>
        <taxon>Ascomycota</taxon>
        <taxon>Pezizomycotina</taxon>
        <taxon>Sordariomycetes</taxon>
        <taxon>Sordariomycetidae</taxon>
        <taxon>Diaporthales</taxon>
        <taxon>Cytosporaceae</taxon>
        <taxon>Cytospora</taxon>
    </lineage>
</organism>
<gene>
    <name evidence="2" type="ORF">VP1G_04428</name>
</gene>
<dbReference type="AlphaFoldDB" id="A0A194UZK1"/>
<feature type="region of interest" description="Disordered" evidence="1">
    <location>
        <begin position="1115"/>
        <end position="1187"/>
    </location>
</feature>
<feature type="compositionally biased region" description="Polar residues" evidence="1">
    <location>
        <begin position="99"/>
        <end position="114"/>
    </location>
</feature>
<name>A0A194UZK1_CYTMA</name>
<feature type="compositionally biased region" description="Acidic residues" evidence="1">
    <location>
        <begin position="1123"/>
        <end position="1132"/>
    </location>
</feature>
<evidence type="ECO:0000313" key="3">
    <source>
        <dbReference type="Proteomes" id="UP000078576"/>
    </source>
</evidence>
<feature type="compositionally biased region" description="Basic and acidic residues" evidence="1">
    <location>
        <begin position="1141"/>
        <end position="1180"/>
    </location>
</feature>
<feature type="region of interest" description="Disordered" evidence="1">
    <location>
        <begin position="94"/>
        <end position="148"/>
    </location>
</feature>
<dbReference type="STRING" id="694573.A0A194UZK1"/>
<feature type="region of interest" description="Disordered" evidence="1">
    <location>
        <begin position="163"/>
        <end position="229"/>
    </location>
</feature>
<dbReference type="Proteomes" id="UP000078576">
    <property type="component" value="Unassembled WGS sequence"/>
</dbReference>
<dbReference type="OrthoDB" id="5422628at2759"/>
<evidence type="ECO:0000256" key="1">
    <source>
        <dbReference type="SAM" id="MobiDB-lite"/>
    </source>
</evidence>
<protein>
    <submittedName>
        <fullName evidence="2">Uncharacterized protein</fullName>
    </submittedName>
</protein>